<dbReference type="GeneTree" id="ENSGT01120000274078"/>
<dbReference type="InterPro" id="IPR036397">
    <property type="entry name" value="RNaseH_sf"/>
</dbReference>
<evidence type="ECO:0000313" key="2">
    <source>
        <dbReference type="Proteomes" id="UP000261420"/>
    </source>
</evidence>
<dbReference type="Proteomes" id="UP000261420">
    <property type="component" value="Unplaced"/>
</dbReference>
<keyword evidence="2" id="KW-1185">Reference proteome</keyword>
<dbReference type="Ensembl" id="ENSSDUT00000011163.1">
    <property type="protein sequence ID" value="ENSSDUP00000010961.1"/>
    <property type="gene ID" value="ENSSDUG00000008007.1"/>
</dbReference>
<reference evidence="1" key="2">
    <citation type="submission" date="2025-09" db="UniProtKB">
        <authorList>
            <consortium name="Ensembl"/>
        </authorList>
    </citation>
    <scope>IDENTIFICATION</scope>
</reference>
<name>A0A3B4TXD6_SERDU</name>
<protein>
    <submittedName>
        <fullName evidence="1">Uncharacterized protein</fullName>
    </submittedName>
</protein>
<organism evidence="1 2">
    <name type="scientific">Seriola dumerili</name>
    <name type="common">Greater amberjack</name>
    <name type="synonym">Caranx dumerili</name>
    <dbReference type="NCBI Taxonomy" id="41447"/>
    <lineage>
        <taxon>Eukaryota</taxon>
        <taxon>Metazoa</taxon>
        <taxon>Chordata</taxon>
        <taxon>Craniata</taxon>
        <taxon>Vertebrata</taxon>
        <taxon>Euteleostomi</taxon>
        <taxon>Actinopterygii</taxon>
        <taxon>Neopterygii</taxon>
        <taxon>Teleostei</taxon>
        <taxon>Neoteleostei</taxon>
        <taxon>Acanthomorphata</taxon>
        <taxon>Carangaria</taxon>
        <taxon>Carangiformes</taxon>
        <taxon>Carangidae</taxon>
        <taxon>Seriola</taxon>
    </lineage>
</organism>
<dbReference type="GO" id="GO:0003676">
    <property type="term" value="F:nucleic acid binding"/>
    <property type="evidence" value="ECO:0007669"/>
    <property type="project" value="InterPro"/>
</dbReference>
<sequence length="128" mass="14975">MWKKVIWSDEERYRPECLTPAVRGSGGSVMLWEALFLAWFGSTANQYKVVRTDHLYPMTKHFYPDESGVTEWFDEYENNVNHMLWPSESPDLNPEKISVSKRGIISRKPPRHCGHTPPARATWVLHPY</sequence>
<evidence type="ECO:0000313" key="1">
    <source>
        <dbReference type="Ensembl" id="ENSSDUP00000010961.1"/>
    </source>
</evidence>
<proteinExistence type="predicted"/>
<dbReference type="Gene3D" id="3.30.420.10">
    <property type="entry name" value="Ribonuclease H-like superfamily/Ribonuclease H"/>
    <property type="match status" value="1"/>
</dbReference>
<dbReference type="AlphaFoldDB" id="A0A3B4TXD6"/>
<reference evidence="1" key="1">
    <citation type="submission" date="2025-08" db="UniProtKB">
        <authorList>
            <consortium name="Ensembl"/>
        </authorList>
    </citation>
    <scope>IDENTIFICATION</scope>
</reference>
<accession>A0A3B4TXD6</accession>